<evidence type="ECO:0000256" key="1">
    <source>
        <dbReference type="ARBA" id="ARBA00022723"/>
    </source>
</evidence>
<sequence>MVRFRLVEDAMRAGAEETRRSTSAWPDGVFPGLIIQIYAYFSESCGKSLFLQAMRLKPPKIIRRLMPDLIWEIDDADGVFLTFDDGPTPGITEWILSTLDKYDAKATFFVLGKNVEMYPDLYRRILDAGHRIGNHTYSHQKGWGMSLERYTEDVDFANDLIHSELFRPPYAQITPAQARFLGQRYKLVMWDIISRDYNRKLSPRTCLRNVTKYLAPGAIVVFHDSEKAFRNMRYALPRTLEKIRQMGLRCKAIEL</sequence>
<reference evidence="4" key="1">
    <citation type="journal article" date="2021" name="Proc. Natl. Acad. Sci. U.S.A.">
        <title>A Catalog of Tens of Thousands of Viruses from Human Metagenomes Reveals Hidden Associations with Chronic Diseases.</title>
        <authorList>
            <person name="Tisza M.J."/>
            <person name="Buck C.B."/>
        </authorList>
    </citation>
    <scope>NUCLEOTIDE SEQUENCE</scope>
    <source>
        <strain evidence="4">CtBLh2</strain>
    </source>
</reference>
<evidence type="ECO:0000313" key="4">
    <source>
        <dbReference type="EMBL" id="DAF45156.1"/>
    </source>
</evidence>
<keyword evidence="1" id="KW-0479">Metal-binding</keyword>
<dbReference type="InterPro" id="IPR011330">
    <property type="entry name" value="Glyco_hydro/deAcase_b/a-brl"/>
</dbReference>
<dbReference type="CDD" id="cd10917">
    <property type="entry name" value="CE4_NodB_like_6s_7s"/>
    <property type="match status" value="1"/>
</dbReference>
<dbReference type="GO" id="GO:0005975">
    <property type="term" value="P:carbohydrate metabolic process"/>
    <property type="evidence" value="ECO:0007669"/>
    <property type="project" value="InterPro"/>
</dbReference>
<dbReference type="SUPFAM" id="SSF88713">
    <property type="entry name" value="Glycoside hydrolase/deacetylase"/>
    <property type="match status" value="1"/>
</dbReference>
<evidence type="ECO:0000259" key="3">
    <source>
        <dbReference type="PROSITE" id="PS51677"/>
    </source>
</evidence>
<organism evidence="4">
    <name type="scientific">Siphoviridae sp. ctBLh2</name>
    <dbReference type="NCBI Taxonomy" id="2827803"/>
    <lineage>
        <taxon>Viruses</taxon>
        <taxon>Duplodnaviria</taxon>
        <taxon>Heunggongvirae</taxon>
        <taxon>Uroviricota</taxon>
        <taxon>Caudoviricetes</taxon>
    </lineage>
</organism>
<dbReference type="PANTHER" id="PTHR10587">
    <property type="entry name" value="GLYCOSYL TRANSFERASE-RELATED"/>
    <property type="match status" value="1"/>
</dbReference>
<dbReference type="GO" id="GO:0016810">
    <property type="term" value="F:hydrolase activity, acting on carbon-nitrogen (but not peptide) bonds"/>
    <property type="evidence" value="ECO:0007669"/>
    <property type="project" value="InterPro"/>
</dbReference>
<dbReference type="InterPro" id="IPR002509">
    <property type="entry name" value="NODB_dom"/>
</dbReference>
<dbReference type="PROSITE" id="PS51677">
    <property type="entry name" value="NODB"/>
    <property type="match status" value="1"/>
</dbReference>
<dbReference type="Gene3D" id="3.20.20.370">
    <property type="entry name" value="Glycoside hydrolase/deacetylase"/>
    <property type="match status" value="1"/>
</dbReference>
<name>A0A8S5S2B4_9CAUD</name>
<dbReference type="InterPro" id="IPR050248">
    <property type="entry name" value="Polysacc_deacetylase_ArnD"/>
</dbReference>
<keyword evidence="2" id="KW-0378">Hydrolase</keyword>
<dbReference type="PANTHER" id="PTHR10587:SF133">
    <property type="entry name" value="CHITIN DEACETYLASE 1-RELATED"/>
    <property type="match status" value="1"/>
</dbReference>
<evidence type="ECO:0000256" key="2">
    <source>
        <dbReference type="ARBA" id="ARBA00022801"/>
    </source>
</evidence>
<protein>
    <recommendedName>
        <fullName evidence="3">NodB homology domain-containing protein</fullName>
    </recommendedName>
</protein>
<dbReference type="GO" id="GO:0016020">
    <property type="term" value="C:membrane"/>
    <property type="evidence" value="ECO:0007669"/>
    <property type="project" value="TreeGrafter"/>
</dbReference>
<feature type="domain" description="NodB homology" evidence="3">
    <location>
        <begin position="77"/>
        <end position="255"/>
    </location>
</feature>
<dbReference type="GO" id="GO:0046872">
    <property type="term" value="F:metal ion binding"/>
    <property type="evidence" value="ECO:0007669"/>
    <property type="project" value="UniProtKB-KW"/>
</dbReference>
<dbReference type="Pfam" id="PF01522">
    <property type="entry name" value="Polysacc_deac_1"/>
    <property type="match status" value="1"/>
</dbReference>
<accession>A0A8S5S2B4</accession>
<dbReference type="EMBL" id="BK032514">
    <property type="protein sequence ID" value="DAF45156.1"/>
    <property type="molecule type" value="Genomic_DNA"/>
</dbReference>
<proteinExistence type="predicted"/>